<evidence type="ECO:0000256" key="4">
    <source>
        <dbReference type="ARBA" id="ARBA00022777"/>
    </source>
</evidence>
<dbReference type="Gene3D" id="1.10.510.10">
    <property type="entry name" value="Transferase(Phosphotransferase) domain 1"/>
    <property type="match status" value="1"/>
</dbReference>
<evidence type="ECO:0000256" key="2">
    <source>
        <dbReference type="ARBA" id="ARBA00022679"/>
    </source>
</evidence>
<dbReference type="PROSITE" id="PS50011">
    <property type="entry name" value="PROTEIN_KINASE_DOM"/>
    <property type="match status" value="1"/>
</dbReference>
<protein>
    <recommendedName>
        <fullName evidence="6">Protein kinase domain-containing protein</fullName>
    </recommendedName>
</protein>
<dbReference type="PANTHER" id="PTHR24349">
    <property type="entry name" value="SERINE/THREONINE-PROTEIN KINASE"/>
    <property type="match status" value="1"/>
</dbReference>
<evidence type="ECO:0000256" key="3">
    <source>
        <dbReference type="ARBA" id="ARBA00022741"/>
    </source>
</evidence>
<name>A0AAU9KF52_9CILI</name>
<dbReference type="EMBL" id="CAJZBQ010000054">
    <property type="protein sequence ID" value="CAG9332575.1"/>
    <property type="molecule type" value="Genomic_DNA"/>
</dbReference>
<keyword evidence="8" id="KW-1185">Reference proteome</keyword>
<dbReference type="GO" id="GO:0005524">
    <property type="term" value="F:ATP binding"/>
    <property type="evidence" value="ECO:0007669"/>
    <property type="project" value="UniProtKB-KW"/>
</dbReference>
<keyword evidence="5" id="KW-0067">ATP-binding</keyword>
<feature type="domain" description="Protein kinase" evidence="6">
    <location>
        <begin position="1"/>
        <end position="103"/>
    </location>
</feature>
<dbReference type="Pfam" id="PF00069">
    <property type="entry name" value="Pkinase"/>
    <property type="match status" value="1"/>
</dbReference>
<evidence type="ECO:0000256" key="5">
    <source>
        <dbReference type="ARBA" id="ARBA00022840"/>
    </source>
</evidence>
<dbReference type="InterPro" id="IPR050205">
    <property type="entry name" value="CDPK_Ser/Thr_kinases"/>
</dbReference>
<gene>
    <name evidence="7" type="ORF">BSTOLATCC_MIC56019</name>
</gene>
<evidence type="ECO:0000313" key="8">
    <source>
        <dbReference type="Proteomes" id="UP001162131"/>
    </source>
</evidence>
<reference evidence="7" key="1">
    <citation type="submission" date="2021-09" db="EMBL/GenBank/DDBJ databases">
        <authorList>
            <consortium name="AG Swart"/>
            <person name="Singh M."/>
            <person name="Singh A."/>
            <person name="Seah K."/>
            <person name="Emmerich C."/>
        </authorList>
    </citation>
    <scope>NUCLEOTIDE SEQUENCE</scope>
    <source>
        <strain evidence="7">ATCC30299</strain>
    </source>
</reference>
<sequence>MKEILSAVNHCHSVGMVQWDLRPENILFEKDSPDARLKMFGLKQSQLKGPNEKLTKFTGNSYFTVPEVISGSYDNKCDIWSLGILLYVMLCCWVPYKAKSEQS</sequence>
<dbReference type="InterPro" id="IPR011009">
    <property type="entry name" value="Kinase-like_dom_sf"/>
</dbReference>
<dbReference type="SUPFAM" id="SSF56112">
    <property type="entry name" value="Protein kinase-like (PK-like)"/>
    <property type="match status" value="1"/>
</dbReference>
<keyword evidence="3" id="KW-0547">Nucleotide-binding</keyword>
<dbReference type="AlphaFoldDB" id="A0AAU9KF52"/>
<keyword evidence="1" id="KW-0723">Serine/threonine-protein kinase</keyword>
<comment type="caution">
    <text evidence="7">The sequence shown here is derived from an EMBL/GenBank/DDBJ whole genome shotgun (WGS) entry which is preliminary data.</text>
</comment>
<accession>A0AAU9KF52</accession>
<evidence type="ECO:0000259" key="6">
    <source>
        <dbReference type="PROSITE" id="PS50011"/>
    </source>
</evidence>
<evidence type="ECO:0000256" key="1">
    <source>
        <dbReference type="ARBA" id="ARBA00022527"/>
    </source>
</evidence>
<proteinExistence type="predicted"/>
<dbReference type="GO" id="GO:0004674">
    <property type="term" value="F:protein serine/threonine kinase activity"/>
    <property type="evidence" value="ECO:0007669"/>
    <property type="project" value="UniProtKB-KW"/>
</dbReference>
<keyword evidence="4" id="KW-0418">Kinase</keyword>
<evidence type="ECO:0000313" key="7">
    <source>
        <dbReference type="EMBL" id="CAG9332575.1"/>
    </source>
</evidence>
<organism evidence="7 8">
    <name type="scientific">Blepharisma stoltei</name>
    <dbReference type="NCBI Taxonomy" id="1481888"/>
    <lineage>
        <taxon>Eukaryota</taxon>
        <taxon>Sar</taxon>
        <taxon>Alveolata</taxon>
        <taxon>Ciliophora</taxon>
        <taxon>Postciliodesmatophora</taxon>
        <taxon>Heterotrichea</taxon>
        <taxon>Heterotrichida</taxon>
        <taxon>Blepharismidae</taxon>
        <taxon>Blepharisma</taxon>
    </lineage>
</organism>
<dbReference type="Proteomes" id="UP001162131">
    <property type="component" value="Unassembled WGS sequence"/>
</dbReference>
<dbReference type="InterPro" id="IPR000719">
    <property type="entry name" value="Prot_kinase_dom"/>
</dbReference>
<keyword evidence="2" id="KW-0808">Transferase</keyword>